<dbReference type="Proteomes" id="UP000270112">
    <property type="component" value="Unassembled WGS sequence"/>
</dbReference>
<proteinExistence type="predicted"/>
<reference evidence="4" key="2">
    <citation type="submission" date="2018-05" db="EMBL/GenBank/DDBJ databases">
        <title>Genome Sequencing of selected type strains of the family Eggerthellaceae.</title>
        <authorList>
            <person name="Danylec N."/>
            <person name="Stoll D.A."/>
            <person name="Doetsch A."/>
            <person name="Huch M."/>
        </authorList>
    </citation>
    <scope>NUCLEOTIDE SEQUENCE [LARGE SCALE GENOMIC DNA]</scope>
    <source>
        <strain evidence="4">DSM 16107</strain>
    </source>
</reference>
<dbReference type="EMBL" id="QICC01000050">
    <property type="protein sequence ID" value="RNM41072.1"/>
    <property type="molecule type" value="Genomic_DNA"/>
</dbReference>
<dbReference type="RefSeq" id="WP_114547903.1">
    <property type="nucleotide sequence ID" value="NZ_CALJMG010000086.1"/>
</dbReference>
<protein>
    <recommendedName>
        <fullName evidence="5">DUF2442 domain-containing protein</fullName>
    </recommendedName>
</protein>
<reference evidence="2" key="3">
    <citation type="journal article" date="2019" name="Microbiol. Resour. Announc.">
        <title>Draft Genome Sequences of Type Strains of Gordonibacter faecihominis, Paraeggerthella hongkongensis, Parvibacter caecicola,Slackia equolifaciens, Slackia faecicanis, and Slackia isoflavoniconvertens.</title>
        <authorList>
            <person name="Danylec N."/>
            <person name="Stoll D.A."/>
            <person name="Dotsch A."/>
            <person name="Huch M."/>
        </authorList>
    </citation>
    <scope>NUCLEOTIDE SEQUENCE</scope>
    <source>
        <strain evidence="2">DSM 16107</strain>
    </source>
</reference>
<dbReference type="Proteomes" id="UP000253817">
    <property type="component" value="Unassembled WGS sequence"/>
</dbReference>
<evidence type="ECO:0000313" key="2">
    <source>
        <dbReference type="EMBL" id="RNM41072.1"/>
    </source>
</evidence>
<dbReference type="InterPro" id="IPR036782">
    <property type="entry name" value="NE0471-like_N"/>
</dbReference>
<sequence length="97" mass="10964">MRQELLENCLVVGPKPSEPHVVAVSAEDSRHLLLEYETGERKRFDASPWFKGEFFSRLGDAEYFQRVRVIDGGMAVGWPEGQDIGPEDLYDLGVPVQ</sequence>
<keyword evidence="3" id="KW-1185">Reference proteome</keyword>
<dbReference type="EMBL" id="PPTT01000051">
    <property type="protein sequence ID" value="RDB62921.1"/>
    <property type="molecule type" value="Genomic_DNA"/>
</dbReference>
<comment type="caution">
    <text evidence="2">The sequence shown here is derived from an EMBL/GenBank/DDBJ whole genome shotgun (WGS) entry which is preliminary data.</text>
</comment>
<evidence type="ECO:0000313" key="4">
    <source>
        <dbReference type="Proteomes" id="UP000270112"/>
    </source>
</evidence>
<name>A0A3N0IXK4_9ACTN</name>
<dbReference type="Pfam" id="PF10387">
    <property type="entry name" value="DUF2442"/>
    <property type="match status" value="1"/>
</dbReference>
<accession>A0A3N0IXK4</accession>
<reference evidence="1 3" key="1">
    <citation type="journal article" date="2018" name="Elife">
        <title>Discovery and characterization of a prevalent human gut bacterial enzyme sufficient for the inactivation of a family of plant toxins.</title>
        <authorList>
            <person name="Koppel N."/>
            <person name="Bisanz J.E."/>
            <person name="Pandelia M.E."/>
            <person name="Turnbaugh P.J."/>
            <person name="Balskus E.P."/>
        </authorList>
    </citation>
    <scope>NUCLEOTIDE SEQUENCE [LARGE SCALE GENOMIC DNA]</scope>
    <source>
        <strain evidence="1 3">DSM 16107</strain>
    </source>
</reference>
<dbReference type="SUPFAM" id="SSF143880">
    <property type="entry name" value="NE0471 N-terminal domain-like"/>
    <property type="match status" value="1"/>
</dbReference>
<gene>
    <name evidence="1" type="ORF">C1876_16985</name>
    <name evidence="2" type="ORF">DMP09_11310</name>
</gene>
<dbReference type="Gene3D" id="3.30.2020.10">
    <property type="entry name" value="NE0471-like N-terminal domain"/>
    <property type="match status" value="1"/>
</dbReference>
<dbReference type="InterPro" id="IPR018841">
    <property type="entry name" value="DUF2442"/>
</dbReference>
<evidence type="ECO:0000313" key="3">
    <source>
        <dbReference type="Proteomes" id="UP000253817"/>
    </source>
</evidence>
<dbReference type="OrthoDB" id="3233810at2"/>
<evidence type="ECO:0000313" key="1">
    <source>
        <dbReference type="EMBL" id="RDB62921.1"/>
    </source>
</evidence>
<dbReference type="AlphaFoldDB" id="A0A3N0IXK4"/>
<organism evidence="2 4">
    <name type="scientific">Eggerthella sinensis</name>
    <dbReference type="NCBI Taxonomy" id="242230"/>
    <lineage>
        <taxon>Bacteria</taxon>
        <taxon>Bacillati</taxon>
        <taxon>Actinomycetota</taxon>
        <taxon>Coriobacteriia</taxon>
        <taxon>Eggerthellales</taxon>
        <taxon>Eggerthellaceae</taxon>
        <taxon>Eggerthella</taxon>
    </lineage>
</organism>
<evidence type="ECO:0008006" key="5">
    <source>
        <dbReference type="Google" id="ProtNLM"/>
    </source>
</evidence>